<dbReference type="AlphaFoldDB" id="M3JD29"/>
<feature type="transmembrane region" description="Helical" evidence="1">
    <location>
        <begin position="306"/>
        <end position="326"/>
    </location>
</feature>
<keyword evidence="1" id="KW-1133">Transmembrane helix</keyword>
<dbReference type="RefSeq" id="WP_002950883.1">
    <property type="nucleotide sequence ID" value="NZ_AOTD01000055.1"/>
</dbReference>
<feature type="transmembrane region" description="Helical" evidence="1">
    <location>
        <begin position="256"/>
        <end position="277"/>
    </location>
</feature>
<dbReference type="EMBL" id="AOTD01000055">
    <property type="protein sequence ID" value="EMG31243.1"/>
    <property type="molecule type" value="Genomic_DNA"/>
</dbReference>
<accession>M3JD29</accession>
<keyword evidence="1" id="KW-0812">Transmembrane</keyword>
<keyword evidence="1" id="KW-0472">Membrane</keyword>
<dbReference type="PATRIC" id="fig|1073353.3.peg.505"/>
<proteinExistence type="predicted"/>
<feature type="transmembrane region" description="Helical" evidence="1">
    <location>
        <begin position="284"/>
        <end position="300"/>
    </location>
</feature>
<dbReference type="OrthoDB" id="7017941at2"/>
<dbReference type="Proteomes" id="UP000011782">
    <property type="component" value="Unassembled WGS sequence"/>
</dbReference>
<feature type="transmembrane region" description="Helical" evidence="1">
    <location>
        <begin position="215"/>
        <end position="236"/>
    </location>
</feature>
<gene>
    <name evidence="2" type="ORF">H740_02372</name>
</gene>
<comment type="caution">
    <text evidence="2">The sequence shown here is derived from an EMBL/GenBank/DDBJ whole genome shotgun (WGS) entry which is preliminary data.</text>
</comment>
<name>M3JD29_9BACT</name>
<organism evidence="2 3">
    <name type="scientific">Campylobacter showae CC57C</name>
    <dbReference type="NCBI Taxonomy" id="1073353"/>
    <lineage>
        <taxon>Bacteria</taxon>
        <taxon>Pseudomonadati</taxon>
        <taxon>Campylobacterota</taxon>
        <taxon>Epsilonproteobacteria</taxon>
        <taxon>Campylobacterales</taxon>
        <taxon>Campylobacteraceae</taxon>
        <taxon>Campylobacter</taxon>
    </lineage>
</organism>
<dbReference type="STRING" id="1073353.H740_02372"/>
<feature type="transmembrane region" description="Helical" evidence="1">
    <location>
        <begin position="116"/>
        <end position="134"/>
    </location>
</feature>
<reference evidence="2 3" key="1">
    <citation type="submission" date="2013-02" db="EMBL/GenBank/DDBJ databases">
        <title>Co-occurrence of anaerobic bacteria in colorectal carcinomas.</title>
        <authorList>
            <person name="Holt R.A."/>
            <person name="Warren R.L."/>
            <person name="Allen-Vercoe E."/>
            <person name="Pleasance S."/>
            <person name="Freeman D.J."/>
            <person name="Watson P."/>
            <person name="Moore R."/>
            <person name="Cochrane K."/>
        </authorList>
    </citation>
    <scope>NUCLEOTIDE SEQUENCE [LARGE SCALE GENOMIC DNA]</scope>
    <source>
        <strain evidence="2 3">CC57C</strain>
    </source>
</reference>
<feature type="transmembrane region" description="Helical" evidence="1">
    <location>
        <begin position="36"/>
        <end position="56"/>
    </location>
</feature>
<sequence length="327" mass="37378">FLIELDSLNISLNYASASIELREKTMNGSVVSGTPLGILVASLSGFHILLLMFSMWEHDRLSIVQLNLARFIFVVGDITFLFGGGRNSIFVSFIMILLCFYFIKFANVRKIAINKIGIFVCAILIMIVFLYIFIARDEYNGISMIDRIKLNEYFYKIKFSDFWVNLIYSESKIISTVSYFILYLVFYLTHSLYILDLGLVSNLPQNAYYFGSMEFYPIVTILNKLGFNIITIGDILEEWELAGNYATLLLPLYYDFGPIGALAVVAILVLLFVYNTILLLRNKNFISCVALAIISSVFIFSPIYSFFSLGIFLPIFFSFVVLYVFLK</sequence>
<feature type="transmembrane region" description="Helical" evidence="1">
    <location>
        <begin position="63"/>
        <end position="82"/>
    </location>
</feature>
<dbReference type="NCBIfam" id="TIGR04370">
    <property type="entry name" value="glyco_rpt_poly"/>
    <property type="match status" value="1"/>
</dbReference>
<protein>
    <recommendedName>
        <fullName evidence="4">Oligosaccharide repeat unit polymerase</fullName>
    </recommendedName>
</protein>
<feature type="transmembrane region" description="Helical" evidence="1">
    <location>
        <begin position="173"/>
        <end position="195"/>
    </location>
</feature>
<evidence type="ECO:0008006" key="4">
    <source>
        <dbReference type="Google" id="ProtNLM"/>
    </source>
</evidence>
<evidence type="ECO:0000313" key="3">
    <source>
        <dbReference type="Proteomes" id="UP000011782"/>
    </source>
</evidence>
<feature type="transmembrane region" description="Helical" evidence="1">
    <location>
        <begin position="88"/>
        <end position="104"/>
    </location>
</feature>
<feature type="non-terminal residue" evidence="2">
    <location>
        <position position="1"/>
    </location>
</feature>
<evidence type="ECO:0000256" key="1">
    <source>
        <dbReference type="SAM" id="Phobius"/>
    </source>
</evidence>
<evidence type="ECO:0000313" key="2">
    <source>
        <dbReference type="EMBL" id="EMG31243.1"/>
    </source>
</evidence>